<dbReference type="EMBL" id="ML119453">
    <property type="protein sequence ID" value="RPB06324.1"/>
    <property type="molecule type" value="Genomic_DNA"/>
</dbReference>
<organism evidence="2 3">
    <name type="scientific">Morchella conica CCBAS932</name>
    <dbReference type="NCBI Taxonomy" id="1392247"/>
    <lineage>
        <taxon>Eukaryota</taxon>
        <taxon>Fungi</taxon>
        <taxon>Dikarya</taxon>
        <taxon>Ascomycota</taxon>
        <taxon>Pezizomycotina</taxon>
        <taxon>Pezizomycetes</taxon>
        <taxon>Pezizales</taxon>
        <taxon>Morchellaceae</taxon>
        <taxon>Morchella</taxon>
    </lineage>
</organism>
<evidence type="ECO:0000313" key="2">
    <source>
        <dbReference type="EMBL" id="RPB06324.1"/>
    </source>
</evidence>
<keyword evidence="1" id="KW-1133">Transmembrane helix</keyword>
<sequence length="55" mass="6189">LLLVNAVTLRRERSIFFNRLAILILLYSGIIGYDSLYIKTLDTGIGIYGGLFHTT</sequence>
<feature type="non-terminal residue" evidence="2">
    <location>
        <position position="55"/>
    </location>
</feature>
<accession>A0A3N4K713</accession>
<keyword evidence="1" id="KW-0812">Transmembrane</keyword>
<evidence type="ECO:0000313" key="3">
    <source>
        <dbReference type="Proteomes" id="UP000277580"/>
    </source>
</evidence>
<feature type="non-terminal residue" evidence="2">
    <location>
        <position position="1"/>
    </location>
</feature>
<keyword evidence="1" id="KW-0472">Membrane</keyword>
<feature type="transmembrane region" description="Helical" evidence="1">
    <location>
        <begin position="20"/>
        <end position="38"/>
    </location>
</feature>
<reference evidence="2 3" key="1">
    <citation type="journal article" date="2018" name="Nat. Ecol. Evol.">
        <title>Pezizomycetes genomes reveal the molecular basis of ectomycorrhizal truffle lifestyle.</title>
        <authorList>
            <person name="Murat C."/>
            <person name="Payen T."/>
            <person name="Noel B."/>
            <person name="Kuo A."/>
            <person name="Morin E."/>
            <person name="Chen J."/>
            <person name="Kohler A."/>
            <person name="Krizsan K."/>
            <person name="Balestrini R."/>
            <person name="Da Silva C."/>
            <person name="Montanini B."/>
            <person name="Hainaut M."/>
            <person name="Levati E."/>
            <person name="Barry K.W."/>
            <person name="Belfiori B."/>
            <person name="Cichocki N."/>
            <person name="Clum A."/>
            <person name="Dockter R.B."/>
            <person name="Fauchery L."/>
            <person name="Guy J."/>
            <person name="Iotti M."/>
            <person name="Le Tacon F."/>
            <person name="Lindquist E.A."/>
            <person name="Lipzen A."/>
            <person name="Malagnac F."/>
            <person name="Mello A."/>
            <person name="Molinier V."/>
            <person name="Miyauchi S."/>
            <person name="Poulain J."/>
            <person name="Riccioni C."/>
            <person name="Rubini A."/>
            <person name="Sitrit Y."/>
            <person name="Splivallo R."/>
            <person name="Traeger S."/>
            <person name="Wang M."/>
            <person name="Zifcakova L."/>
            <person name="Wipf D."/>
            <person name="Zambonelli A."/>
            <person name="Paolocci F."/>
            <person name="Nowrousian M."/>
            <person name="Ottonello S."/>
            <person name="Baldrian P."/>
            <person name="Spatafora J.W."/>
            <person name="Henrissat B."/>
            <person name="Nagy L.G."/>
            <person name="Aury J.M."/>
            <person name="Wincker P."/>
            <person name="Grigoriev I.V."/>
            <person name="Bonfante P."/>
            <person name="Martin F.M."/>
        </authorList>
    </citation>
    <scope>NUCLEOTIDE SEQUENCE [LARGE SCALE GENOMIC DNA]</scope>
    <source>
        <strain evidence="2 3">CCBAS932</strain>
    </source>
</reference>
<evidence type="ECO:0000256" key="1">
    <source>
        <dbReference type="SAM" id="Phobius"/>
    </source>
</evidence>
<dbReference type="InParanoid" id="A0A3N4K713"/>
<gene>
    <name evidence="2" type="ORF">P167DRAFT_461602</name>
</gene>
<dbReference type="AlphaFoldDB" id="A0A3N4K713"/>
<name>A0A3N4K713_9PEZI</name>
<dbReference type="Proteomes" id="UP000277580">
    <property type="component" value="Unassembled WGS sequence"/>
</dbReference>
<protein>
    <submittedName>
        <fullName evidence="2">Uncharacterized protein</fullName>
    </submittedName>
</protein>
<proteinExistence type="predicted"/>
<keyword evidence="3" id="KW-1185">Reference proteome</keyword>